<keyword evidence="1" id="KW-0812">Transmembrane</keyword>
<evidence type="ECO:0000313" key="2">
    <source>
        <dbReference type="EMBL" id="CAD7631052.1"/>
    </source>
</evidence>
<dbReference type="EMBL" id="CAJPIZ010008930">
    <property type="protein sequence ID" value="CAG2111482.1"/>
    <property type="molecule type" value="Genomic_DNA"/>
</dbReference>
<feature type="transmembrane region" description="Helical" evidence="1">
    <location>
        <begin position="73"/>
        <end position="100"/>
    </location>
</feature>
<dbReference type="Proteomes" id="UP000759131">
    <property type="component" value="Unassembled WGS sequence"/>
</dbReference>
<keyword evidence="1" id="KW-1133">Transmembrane helix</keyword>
<dbReference type="EMBL" id="OC863505">
    <property type="protein sequence ID" value="CAD7631052.1"/>
    <property type="molecule type" value="Genomic_DNA"/>
</dbReference>
<gene>
    <name evidence="2" type="ORF">OSB1V03_LOCUS11463</name>
</gene>
<sequence>STLLDTSDTTMRFAVYIMSTLTAFHPYYGHNMEQKTPKRYFTLGVLCCCISGFVFFIGIILMVFGSSPAHPEAIWITGIVFLLTGGLLFFLGVSSIGLYLSREDKRKRDLELCRTRHYASSIASARSIRSSDIYLID</sequence>
<dbReference type="OrthoDB" id="6508595at2759"/>
<evidence type="ECO:0000313" key="3">
    <source>
        <dbReference type="Proteomes" id="UP000759131"/>
    </source>
</evidence>
<keyword evidence="3" id="KW-1185">Reference proteome</keyword>
<feature type="transmembrane region" description="Helical" evidence="1">
    <location>
        <begin position="12"/>
        <end position="28"/>
    </location>
</feature>
<reference evidence="2" key="1">
    <citation type="submission" date="2020-11" db="EMBL/GenBank/DDBJ databases">
        <authorList>
            <person name="Tran Van P."/>
        </authorList>
    </citation>
    <scope>NUCLEOTIDE SEQUENCE</scope>
</reference>
<proteinExistence type="predicted"/>
<feature type="transmembrane region" description="Helical" evidence="1">
    <location>
        <begin position="40"/>
        <end position="67"/>
    </location>
</feature>
<accession>A0A7R9Q4I9</accession>
<protein>
    <submittedName>
        <fullName evidence="2">Uncharacterized protein</fullName>
    </submittedName>
</protein>
<keyword evidence="1" id="KW-0472">Membrane</keyword>
<feature type="non-terminal residue" evidence="2">
    <location>
        <position position="137"/>
    </location>
</feature>
<organism evidence="2">
    <name type="scientific">Medioppia subpectinata</name>
    <dbReference type="NCBI Taxonomy" id="1979941"/>
    <lineage>
        <taxon>Eukaryota</taxon>
        <taxon>Metazoa</taxon>
        <taxon>Ecdysozoa</taxon>
        <taxon>Arthropoda</taxon>
        <taxon>Chelicerata</taxon>
        <taxon>Arachnida</taxon>
        <taxon>Acari</taxon>
        <taxon>Acariformes</taxon>
        <taxon>Sarcoptiformes</taxon>
        <taxon>Oribatida</taxon>
        <taxon>Brachypylina</taxon>
        <taxon>Oppioidea</taxon>
        <taxon>Oppiidae</taxon>
        <taxon>Medioppia</taxon>
    </lineage>
</organism>
<dbReference type="AlphaFoldDB" id="A0A7R9Q4I9"/>
<evidence type="ECO:0000256" key="1">
    <source>
        <dbReference type="SAM" id="Phobius"/>
    </source>
</evidence>
<name>A0A7R9Q4I9_9ACAR</name>